<evidence type="ECO:0000313" key="1">
    <source>
        <dbReference type="EMBL" id="KAG5609866.1"/>
    </source>
</evidence>
<protein>
    <submittedName>
        <fullName evidence="1">Uncharacterized protein</fullName>
    </submittedName>
</protein>
<dbReference type="Proteomes" id="UP000824120">
    <property type="component" value="Chromosome 4"/>
</dbReference>
<dbReference type="EMBL" id="JACXVP010000004">
    <property type="protein sequence ID" value="KAG5609866.1"/>
    <property type="molecule type" value="Genomic_DNA"/>
</dbReference>
<name>A0A9J5ZB49_SOLCO</name>
<dbReference type="AlphaFoldDB" id="A0A9J5ZB49"/>
<accession>A0A9J5ZB49</accession>
<keyword evidence="2" id="KW-1185">Reference proteome</keyword>
<comment type="caution">
    <text evidence="1">The sequence shown here is derived from an EMBL/GenBank/DDBJ whole genome shotgun (WGS) entry which is preliminary data.</text>
</comment>
<reference evidence="1 2" key="1">
    <citation type="submission" date="2020-09" db="EMBL/GenBank/DDBJ databases">
        <title>De no assembly of potato wild relative species, Solanum commersonii.</title>
        <authorList>
            <person name="Cho K."/>
        </authorList>
    </citation>
    <scope>NUCLEOTIDE SEQUENCE [LARGE SCALE GENOMIC DNA]</scope>
    <source>
        <strain evidence="1">LZ3.2</strain>
        <tissue evidence="1">Leaf</tissue>
    </source>
</reference>
<evidence type="ECO:0000313" key="2">
    <source>
        <dbReference type="Proteomes" id="UP000824120"/>
    </source>
</evidence>
<sequence>MNPTFSNFFPNCIYHLYQASSYQLIQEDFNNILNSFFSSWYETLVHPQPYYVFSIDHFIFWKNTKVQKTLLERNASASLETTNKSIIINFTSLEVISLEYSNNIIGNRVDLKHPLLNSLISTLL</sequence>
<organism evidence="1 2">
    <name type="scientific">Solanum commersonii</name>
    <name type="common">Commerson's wild potato</name>
    <name type="synonym">Commerson's nightshade</name>
    <dbReference type="NCBI Taxonomy" id="4109"/>
    <lineage>
        <taxon>Eukaryota</taxon>
        <taxon>Viridiplantae</taxon>
        <taxon>Streptophyta</taxon>
        <taxon>Embryophyta</taxon>
        <taxon>Tracheophyta</taxon>
        <taxon>Spermatophyta</taxon>
        <taxon>Magnoliopsida</taxon>
        <taxon>eudicotyledons</taxon>
        <taxon>Gunneridae</taxon>
        <taxon>Pentapetalae</taxon>
        <taxon>asterids</taxon>
        <taxon>lamiids</taxon>
        <taxon>Solanales</taxon>
        <taxon>Solanaceae</taxon>
        <taxon>Solanoideae</taxon>
        <taxon>Solaneae</taxon>
        <taxon>Solanum</taxon>
    </lineage>
</organism>
<proteinExistence type="predicted"/>
<gene>
    <name evidence="1" type="ORF">H5410_021147</name>
</gene>